<protein>
    <recommendedName>
        <fullName evidence="3">Lipoprotein</fullName>
    </recommendedName>
</protein>
<dbReference type="Proteomes" id="UP000269076">
    <property type="component" value="Chromosome"/>
</dbReference>
<evidence type="ECO:0000313" key="1">
    <source>
        <dbReference type="EMBL" id="AZA62140.1"/>
    </source>
</evidence>
<evidence type="ECO:0000313" key="2">
    <source>
        <dbReference type="Proteomes" id="UP000269076"/>
    </source>
</evidence>
<dbReference type="PROSITE" id="PS51257">
    <property type="entry name" value="PROKAR_LIPOPROTEIN"/>
    <property type="match status" value="1"/>
</dbReference>
<proteinExistence type="predicted"/>
<dbReference type="EMBL" id="CP033928">
    <property type="protein sequence ID" value="AZA62140.1"/>
    <property type="molecule type" value="Genomic_DNA"/>
</dbReference>
<organism evidence="1 2">
    <name type="scientific">Chryseobacterium indoltheticum</name>
    <dbReference type="NCBI Taxonomy" id="254"/>
    <lineage>
        <taxon>Bacteria</taxon>
        <taxon>Pseudomonadati</taxon>
        <taxon>Bacteroidota</taxon>
        <taxon>Flavobacteriia</taxon>
        <taxon>Flavobacteriales</taxon>
        <taxon>Weeksellaceae</taxon>
        <taxon>Chryseobacterium group</taxon>
        <taxon>Chryseobacterium</taxon>
    </lineage>
</organism>
<sequence length="162" mass="19044">MLKQIFIIIISIFTLLSCSSPNDRIYTKFENDLKDSIKINNAEKFEYTDFILHPQKSYFVNSKLKLLILQGSGEVCDSESYYLFDSKSDSILFSISRTECFESPDRWRKETDTIYVTNFKNTTEEKYANGVLVKNTKIKNDDYTNDIIFEIKINTENKYNSR</sequence>
<evidence type="ECO:0008006" key="3">
    <source>
        <dbReference type="Google" id="ProtNLM"/>
    </source>
</evidence>
<name>A0A3G6N2B9_9FLAO</name>
<dbReference type="RefSeq" id="WP_123886698.1">
    <property type="nucleotide sequence ID" value="NZ_CP033928.1"/>
</dbReference>
<accession>A0A3G6N2B9</accession>
<dbReference type="AlphaFoldDB" id="A0A3G6N2B9"/>
<gene>
    <name evidence="1" type="ORF">EG340_14285</name>
</gene>
<reference evidence="1 2" key="1">
    <citation type="submission" date="2018-11" db="EMBL/GenBank/DDBJ databases">
        <title>Proposal to divide the Flavobacteriaceae and reorganize its genera based on Amino Acid Identity values calculated from whole genome sequences.</title>
        <authorList>
            <person name="Nicholson A.C."/>
            <person name="Gulvik C.A."/>
            <person name="Whitney A.M."/>
            <person name="Humrighouse B.W."/>
            <person name="Bell M."/>
            <person name="Holmes B."/>
            <person name="Steigerwalt A."/>
            <person name="Villarma A."/>
            <person name="Sheth M."/>
            <person name="Batra D."/>
            <person name="Pryor J."/>
            <person name="Bernardet J.-F."/>
            <person name="Hugo C."/>
            <person name="Kampfer P."/>
            <person name="Newman J."/>
            <person name="Mcquiston J.R."/>
        </authorList>
    </citation>
    <scope>NUCLEOTIDE SEQUENCE [LARGE SCALE GENOMIC DNA]</scope>
    <source>
        <strain evidence="1 2">G0211</strain>
    </source>
</reference>